<name>A0A1I0NK19_9EURY</name>
<reference evidence="1 2" key="1">
    <citation type="submission" date="2016-10" db="EMBL/GenBank/DDBJ databases">
        <authorList>
            <person name="de Groot N.N."/>
        </authorList>
    </citation>
    <scope>NUCLEOTIDE SEQUENCE [LARGE SCALE GENOMIC DNA]</scope>
    <source>
        <strain evidence="1 2">CGMCC 1.5337</strain>
    </source>
</reference>
<dbReference type="Proteomes" id="UP000198518">
    <property type="component" value="Unassembled WGS sequence"/>
</dbReference>
<protein>
    <submittedName>
        <fullName evidence="1">Uncharacterized protein</fullName>
    </submittedName>
</protein>
<dbReference type="AlphaFoldDB" id="A0A1I0NK19"/>
<keyword evidence="2" id="KW-1185">Reference proteome</keyword>
<evidence type="ECO:0000313" key="1">
    <source>
        <dbReference type="EMBL" id="SEW01798.1"/>
    </source>
</evidence>
<dbReference type="EMBL" id="FOJA01000001">
    <property type="protein sequence ID" value="SEW01798.1"/>
    <property type="molecule type" value="Genomic_DNA"/>
</dbReference>
<dbReference type="PROSITE" id="PS51257">
    <property type="entry name" value="PROKAR_LIPOPROTEIN"/>
    <property type="match status" value="1"/>
</dbReference>
<evidence type="ECO:0000313" key="2">
    <source>
        <dbReference type="Proteomes" id="UP000198518"/>
    </source>
</evidence>
<organism evidence="1 2">
    <name type="scientific">Halobacterium jilantaiense</name>
    <dbReference type="NCBI Taxonomy" id="355548"/>
    <lineage>
        <taxon>Archaea</taxon>
        <taxon>Methanobacteriati</taxon>
        <taxon>Methanobacteriota</taxon>
        <taxon>Stenosarchaea group</taxon>
        <taxon>Halobacteria</taxon>
        <taxon>Halobacteriales</taxon>
        <taxon>Halobacteriaceae</taxon>
        <taxon>Halobacterium</taxon>
    </lineage>
</organism>
<sequence>MPDSGERRRVQSRWPALLVVGFVLLAGCGGTGPTGVTPENPQTTYVPAETTTASSPPALTVLHSGDGPTTVRVTLGSVPTGTTFYERETTMDPGSQLYLTSEVADRDQYRITVSTANATHTHDVYAGEGYVVTVANDSAIDGRHTTD</sequence>
<gene>
    <name evidence="1" type="ORF">SAMN04487945_0943</name>
</gene>
<accession>A0A1I0NK19</accession>
<proteinExistence type="predicted"/>